<dbReference type="PANTHER" id="PTHR43584">
    <property type="entry name" value="NUCLEOTIDYL TRANSFERASE"/>
    <property type="match status" value="1"/>
</dbReference>
<dbReference type="InterPro" id="IPR002575">
    <property type="entry name" value="Aminoglycoside_PTrfase"/>
</dbReference>
<protein>
    <submittedName>
        <fullName evidence="5">Bifunctional choline-phosphate cytidylyltransferase/choline kinase</fullName>
        <ecNumber evidence="5">2.7.1.32</ecNumber>
        <ecNumber evidence="5">2.7.7.15</ecNumber>
    </submittedName>
</protein>
<dbReference type="EC" id="2.7.7.15" evidence="5"/>
<dbReference type="GO" id="GO:0004105">
    <property type="term" value="F:choline-phosphate cytidylyltransferase activity"/>
    <property type="evidence" value="ECO:0007669"/>
    <property type="project" value="UniProtKB-EC"/>
</dbReference>
<reference evidence="6" key="1">
    <citation type="journal article" date="2012" name="PLoS Negl. Trop. Dis.">
        <title>Whole genome sequences of three Treponema pallidum ssp. pertenue strains: yaws and syphilis treponemes differ in less than 0.2% of the genome sequence.</title>
        <authorList>
            <person name="Cejkova D."/>
            <person name="Zobanikova M."/>
            <person name="Chen L."/>
            <person name="Pospisilova P."/>
            <person name="Strouhal M."/>
            <person name="Qin X."/>
            <person name="Mikalova L."/>
            <person name="Norris S.J."/>
            <person name="Muzny D.M."/>
            <person name="Gibbs R.A."/>
            <person name="Fulton L.L."/>
            <person name="Sodergren E."/>
            <person name="Weinstock G.M."/>
            <person name="Smajs D."/>
        </authorList>
    </citation>
    <scope>NUCLEOTIDE SEQUENCE [LARGE SCALE GENOMIC DNA]</scope>
    <source>
        <strain evidence="6">Gauthier</strain>
    </source>
</reference>
<evidence type="ECO:0000259" key="4">
    <source>
        <dbReference type="Pfam" id="PF12804"/>
    </source>
</evidence>
<evidence type="ECO:0000259" key="3">
    <source>
        <dbReference type="Pfam" id="PF01636"/>
    </source>
</evidence>
<dbReference type="InterPro" id="IPR025877">
    <property type="entry name" value="MobA-like_NTP_Trfase"/>
</dbReference>
<dbReference type="KEGG" id="tpg:TPEGAU_0107"/>
<dbReference type="PIRSF" id="PIRSF037383">
    <property type="entry name" value="LicCA"/>
    <property type="match status" value="1"/>
</dbReference>
<dbReference type="Proteomes" id="UP000008192">
    <property type="component" value="Chromosome"/>
</dbReference>
<dbReference type="EC" id="2.7.1.32" evidence="5"/>
<dbReference type="CDD" id="cd05151">
    <property type="entry name" value="ChoK-like"/>
    <property type="match status" value="1"/>
</dbReference>
<dbReference type="CDD" id="cd02523">
    <property type="entry name" value="PC_cytidylyltransferase"/>
    <property type="match status" value="1"/>
</dbReference>
<proteinExistence type="predicted"/>
<evidence type="ECO:0000313" key="6">
    <source>
        <dbReference type="Proteomes" id="UP000008192"/>
    </source>
</evidence>
<feature type="domain" description="MobA-like NTP transferase" evidence="4">
    <location>
        <begin position="36"/>
        <end position="124"/>
    </location>
</feature>
<evidence type="ECO:0000313" key="5">
    <source>
        <dbReference type="EMBL" id="AEZ59362.1"/>
    </source>
</evidence>
<evidence type="ECO:0000256" key="1">
    <source>
        <dbReference type="ARBA" id="ARBA00022679"/>
    </source>
</evidence>
<dbReference type="InterPro" id="IPR011009">
    <property type="entry name" value="Kinase-like_dom_sf"/>
</dbReference>
<sequence>MESAGLLETHGTFGARTRSLTPLAHSQYQSCRVHNAVIMAAGFGSRCVPLTYATPKGLLKVFGEPMIERQIRQLHEVGITDITVVVGYLKEAFEYLVDKHDVTLIYNPDYETANNLSTLYHARHLLRNTYILSSDNWLRENIYHSHEWDSWYTAVKTQGKTKEWVLKTGLYDKITAVKIGGRSGWIMYGPAYFSASFSKKIIPLIEAAYMRPENRAWFWEDVFMRNTKSLTMFANKQADNLIYEFESLDELRKFDFAYMVSSDNEWMRVISHVFNQPEMTIGKLRPLKAGMTNKSFIFELNDKPYLFRIPGEGTELLVNRFQEAAVYEAIKPLNICDTLVHLEPARGIKITVFHKDCRSANPSDPADLDLCMRIARKLHQSGICVAHRFDFRSRIAYYEKLALDQYSILYADYRSVREKMNTLLAIVDSVDKPCVLTHVDLTPDNFLLCDGSAQLIDWEYAGMCDPLVDIAMFSLYAHFNTAQIEDLMYRYFQRNPHGEERLRVFCYIALGGFLWSLWTSYKQALGISFGDYGLKMYRYAKEYYEAVQTLLKTHRADHAERKM</sequence>
<dbReference type="Gene3D" id="3.90.1200.10">
    <property type="match status" value="1"/>
</dbReference>
<gene>
    <name evidence="5" type="ordered locus">TPEGAU_0107</name>
</gene>
<keyword evidence="1 5" id="KW-0808">Transferase</keyword>
<dbReference type="AlphaFoldDB" id="A0AAU8PLH9"/>
<dbReference type="SUPFAM" id="SSF53448">
    <property type="entry name" value="Nucleotide-diphospho-sugar transferases"/>
    <property type="match status" value="1"/>
</dbReference>
<dbReference type="Pfam" id="PF01636">
    <property type="entry name" value="APH"/>
    <property type="match status" value="1"/>
</dbReference>
<keyword evidence="5" id="KW-0418">Kinase</keyword>
<dbReference type="GO" id="GO:0004103">
    <property type="term" value="F:choline kinase activity"/>
    <property type="evidence" value="ECO:0007669"/>
    <property type="project" value="UniProtKB-EC"/>
</dbReference>
<dbReference type="InterPro" id="IPR029044">
    <property type="entry name" value="Nucleotide-diphossugar_trans"/>
</dbReference>
<dbReference type="EMBL" id="CP002376">
    <property type="protein sequence ID" value="AEZ59362.1"/>
    <property type="molecule type" value="Genomic_DNA"/>
</dbReference>
<keyword evidence="2 5" id="KW-0548">Nucleotidyltransferase</keyword>
<accession>A0AAU8PLH9</accession>
<dbReference type="InterPro" id="IPR050065">
    <property type="entry name" value="GlmU-like"/>
</dbReference>
<dbReference type="Gene3D" id="3.30.200.20">
    <property type="entry name" value="Phosphorylase Kinase, domain 1"/>
    <property type="match status" value="1"/>
</dbReference>
<feature type="domain" description="Aminoglycoside phosphotransferase" evidence="3">
    <location>
        <begin position="284"/>
        <end position="497"/>
    </location>
</feature>
<dbReference type="SUPFAM" id="SSF56112">
    <property type="entry name" value="Protein kinase-like (PK-like)"/>
    <property type="match status" value="1"/>
</dbReference>
<dbReference type="Pfam" id="PF12804">
    <property type="entry name" value="NTP_transf_3"/>
    <property type="match status" value="1"/>
</dbReference>
<dbReference type="InterPro" id="IPR017190">
    <property type="entry name" value="Bifunc_CCT/choline_kinase"/>
</dbReference>
<dbReference type="PANTHER" id="PTHR43584:SF5">
    <property type="entry name" value="PROTEIN LICC"/>
    <property type="match status" value="1"/>
</dbReference>
<organism evidence="5 6">
    <name type="scientific">Treponema pallidum subsp. pertenue (strain Gauthier)</name>
    <dbReference type="NCBI Taxonomy" id="491080"/>
    <lineage>
        <taxon>Bacteria</taxon>
        <taxon>Pseudomonadati</taxon>
        <taxon>Spirochaetota</taxon>
        <taxon>Spirochaetia</taxon>
        <taxon>Spirochaetales</taxon>
        <taxon>Treponemataceae</taxon>
        <taxon>Treponema</taxon>
    </lineage>
</organism>
<name>A0AAU8PLH9_TREPG</name>
<evidence type="ECO:0000256" key="2">
    <source>
        <dbReference type="ARBA" id="ARBA00022695"/>
    </source>
</evidence>
<dbReference type="Gene3D" id="3.90.550.10">
    <property type="entry name" value="Spore Coat Polysaccharide Biosynthesis Protein SpsA, Chain A"/>
    <property type="match status" value="1"/>
</dbReference>